<evidence type="ECO:0000256" key="1">
    <source>
        <dbReference type="SAM" id="MobiDB-lite"/>
    </source>
</evidence>
<dbReference type="EMBL" id="BGZK01000443">
    <property type="protein sequence ID" value="GBP43871.1"/>
    <property type="molecule type" value="Genomic_DNA"/>
</dbReference>
<keyword evidence="3" id="KW-1185">Reference proteome</keyword>
<dbReference type="Proteomes" id="UP000299102">
    <property type="component" value="Unassembled WGS sequence"/>
</dbReference>
<protein>
    <submittedName>
        <fullName evidence="2">Uncharacterized protein</fullName>
    </submittedName>
</protein>
<proteinExistence type="predicted"/>
<dbReference type="AlphaFoldDB" id="A0A4C1VYI1"/>
<feature type="region of interest" description="Disordered" evidence="1">
    <location>
        <begin position="1"/>
        <end position="20"/>
    </location>
</feature>
<evidence type="ECO:0000313" key="3">
    <source>
        <dbReference type="Proteomes" id="UP000299102"/>
    </source>
</evidence>
<organism evidence="2 3">
    <name type="scientific">Eumeta variegata</name>
    <name type="common">Bagworm moth</name>
    <name type="synonym">Eumeta japonica</name>
    <dbReference type="NCBI Taxonomy" id="151549"/>
    <lineage>
        <taxon>Eukaryota</taxon>
        <taxon>Metazoa</taxon>
        <taxon>Ecdysozoa</taxon>
        <taxon>Arthropoda</taxon>
        <taxon>Hexapoda</taxon>
        <taxon>Insecta</taxon>
        <taxon>Pterygota</taxon>
        <taxon>Neoptera</taxon>
        <taxon>Endopterygota</taxon>
        <taxon>Lepidoptera</taxon>
        <taxon>Glossata</taxon>
        <taxon>Ditrysia</taxon>
        <taxon>Tineoidea</taxon>
        <taxon>Psychidae</taxon>
        <taxon>Oiketicinae</taxon>
        <taxon>Eumeta</taxon>
    </lineage>
</organism>
<evidence type="ECO:0000313" key="2">
    <source>
        <dbReference type="EMBL" id="GBP43871.1"/>
    </source>
</evidence>
<comment type="caution">
    <text evidence="2">The sequence shown here is derived from an EMBL/GenBank/DDBJ whole genome shotgun (WGS) entry which is preliminary data.</text>
</comment>
<name>A0A4C1VYI1_EUMVA</name>
<reference evidence="2 3" key="1">
    <citation type="journal article" date="2019" name="Commun. Biol.">
        <title>The bagworm genome reveals a unique fibroin gene that provides high tensile strength.</title>
        <authorList>
            <person name="Kono N."/>
            <person name="Nakamura H."/>
            <person name="Ohtoshi R."/>
            <person name="Tomita M."/>
            <person name="Numata K."/>
            <person name="Arakawa K."/>
        </authorList>
    </citation>
    <scope>NUCLEOTIDE SEQUENCE [LARGE SCALE GENOMIC DNA]</scope>
</reference>
<accession>A0A4C1VYI1</accession>
<gene>
    <name evidence="2" type="ORF">EVAR_82304_1</name>
</gene>
<sequence length="68" mass="7248">MAPHRRSRMGSTTDFHRGGRRNLARHWAALMGPRARAGPAPAQPLSLTVLNFRDDTGAGAGAGVLLDE</sequence>